<protein>
    <recommendedName>
        <fullName evidence="1">non-specific serine/threonine protein kinase</fullName>
        <ecNumber evidence="1">2.7.11.1</ecNumber>
    </recommendedName>
</protein>
<feature type="domain" description="Protein kinase" evidence="9">
    <location>
        <begin position="23"/>
        <end position="285"/>
    </location>
</feature>
<dbReference type="FunFam" id="1.10.510.10:FF:000021">
    <property type="entry name" value="Serine/threonine protein kinase"/>
    <property type="match status" value="1"/>
</dbReference>
<evidence type="ECO:0000256" key="3">
    <source>
        <dbReference type="ARBA" id="ARBA00022679"/>
    </source>
</evidence>
<keyword evidence="4 7" id="KW-0547">Nucleotide-binding</keyword>
<evidence type="ECO:0000256" key="1">
    <source>
        <dbReference type="ARBA" id="ARBA00012513"/>
    </source>
</evidence>
<dbReference type="PANTHER" id="PTHR43289">
    <property type="entry name" value="MITOGEN-ACTIVATED PROTEIN KINASE KINASE KINASE 20-RELATED"/>
    <property type="match status" value="1"/>
</dbReference>
<organism evidence="10">
    <name type="scientific">uncultured Thermomicrobiales bacterium</name>
    <dbReference type="NCBI Taxonomy" id="1645740"/>
    <lineage>
        <taxon>Bacteria</taxon>
        <taxon>Pseudomonadati</taxon>
        <taxon>Thermomicrobiota</taxon>
        <taxon>Thermomicrobia</taxon>
        <taxon>Thermomicrobiales</taxon>
        <taxon>environmental samples</taxon>
    </lineage>
</organism>
<feature type="region of interest" description="Disordered" evidence="8">
    <location>
        <begin position="399"/>
        <end position="420"/>
    </location>
</feature>
<keyword evidence="6 7" id="KW-0067">ATP-binding</keyword>
<gene>
    <name evidence="10" type="ORF">AVDCRST_MAG19-1520</name>
</gene>
<evidence type="ECO:0000256" key="8">
    <source>
        <dbReference type="SAM" id="MobiDB-lite"/>
    </source>
</evidence>
<dbReference type="PROSITE" id="PS00108">
    <property type="entry name" value="PROTEIN_KINASE_ST"/>
    <property type="match status" value="1"/>
</dbReference>
<proteinExistence type="predicted"/>
<feature type="compositionally biased region" description="Low complexity" evidence="8">
    <location>
        <begin position="449"/>
        <end position="492"/>
    </location>
</feature>
<name>A0A6J4U7R5_9BACT</name>
<dbReference type="SMART" id="SM00220">
    <property type="entry name" value="S_TKc"/>
    <property type="match status" value="1"/>
</dbReference>
<dbReference type="InterPro" id="IPR017441">
    <property type="entry name" value="Protein_kinase_ATP_BS"/>
</dbReference>
<dbReference type="EC" id="2.7.11.1" evidence="1"/>
<evidence type="ECO:0000256" key="4">
    <source>
        <dbReference type="ARBA" id="ARBA00022741"/>
    </source>
</evidence>
<dbReference type="GO" id="GO:0005524">
    <property type="term" value="F:ATP binding"/>
    <property type="evidence" value="ECO:0007669"/>
    <property type="project" value="UniProtKB-UniRule"/>
</dbReference>
<sequence>MGAIAFVQAPTLFTGDEPVGGRYELAERVGEGSFAVTYRAHDRVLGRTVAVKMLRAQYAADPTFVARFEREARVAASVSHPNVVDVYDYGAYRDTYFIAMQYVPGRTLKDELEARGPLPASAAVRTAGQILRGLGAIHAAGIVHRDIKPQNVLLGPDRVARVTDFGVAHYPVQGGLTTHGTTVGTAAYMAPEQARGAALGEAADLYSVGVVLFELLTGRLPFEGDNPMAVMLAHLQQPPPQPSEVAPEVEVPPALEAEVMRALAKDPAARRANADEMANALDLSLADRRGSSEAAAIRWPTTDTATRQVPVAAEPAILPASRAAVSAPSRTAIGPPTAASPRQMPQASLPPIRSRRRGAAWLAPVALFGLAVAALGGLAASGADLDRFGVGNGDPTSIAVVSAPEPTEPSLPPPTTTPPSSAPIVLQITPVPTTAPTGAAETEIIGAVVEPTASPSPRATATRAPDPTATATIPTVASTAPPSPTARITPAPTVTPRPTSTPRPTPLPTTLPAPSPTATPIPIKPTVTVAPSATATPAPAPVAVDRGASGVVGGSLPGPASATEPPPQPVSVVDVPSEPTAAPVETDDVNADPTAAPVERDENALGFLSGPGITFFDAQEWRGAMNADAGTYGKPSVAIYGVDSGSSSATLSFTLEEPISRMDLWLSGQGDETGIPFQFALVVNGAQSQPITSPFPQWNGRSPSWSAVPFSIGRDLLRAGTNTISVVSLQPGAHEGMPPYLLLAEASLAPADAVVDESAPARGQTVRLVGPPAVAEGDAKAESVKAVQDPKDQEKGRKENENRGKGNGGGDDGKKEGD</sequence>
<feature type="binding site" evidence="7">
    <location>
        <position position="52"/>
    </location>
    <ligand>
        <name>ATP</name>
        <dbReference type="ChEBI" id="CHEBI:30616"/>
    </ligand>
</feature>
<keyword evidence="5 10" id="KW-0418">Kinase</keyword>
<dbReference type="Pfam" id="PF00069">
    <property type="entry name" value="Pkinase"/>
    <property type="match status" value="1"/>
</dbReference>
<reference evidence="10" key="1">
    <citation type="submission" date="2020-02" db="EMBL/GenBank/DDBJ databases">
        <authorList>
            <person name="Meier V. D."/>
        </authorList>
    </citation>
    <scope>NUCLEOTIDE SEQUENCE</scope>
    <source>
        <strain evidence="10">AVDCRST_MAG19</strain>
    </source>
</reference>
<dbReference type="InterPro" id="IPR011009">
    <property type="entry name" value="Kinase-like_dom_sf"/>
</dbReference>
<keyword evidence="2 10" id="KW-0723">Serine/threonine-protein kinase</keyword>
<dbReference type="AlphaFoldDB" id="A0A6J4U7R5"/>
<dbReference type="Gene3D" id="3.30.200.20">
    <property type="entry name" value="Phosphorylase Kinase, domain 1"/>
    <property type="match status" value="1"/>
</dbReference>
<evidence type="ECO:0000256" key="6">
    <source>
        <dbReference type="ARBA" id="ARBA00022840"/>
    </source>
</evidence>
<feature type="compositionally biased region" description="Basic and acidic residues" evidence="8">
    <location>
        <begin position="777"/>
        <end position="804"/>
    </location>
</feature>
<dbReference type="CDD" id="cd14014">
    <property type="entry name" value="STKc_PknB_like"/>
    <property type="match status" value="1"/>
</dbReference>
<feature type="region of interest" description="Disordered" evidence="8">
    <location>
        <begin position="759"/>
        <end position="818"/>
    </location>
</feature>
<evidence type="ECO:0000259" key="9">
    <source>
        <dbReference type="PROSITE" id="PS50011"/>
    </source>
</evidence>
<dbReference type="GO" id="GO:0004674">
    <property type="term" value="F:protein serine/threonine kinase activity"/>
    <property type="evidence" value="ECO:0007669"/>
    <property type="project" value="UniProtKB-KW"/>
</dbReference>
<dbReference type="SUPFAM" id="SSF56112">
    <property type="entry name" value="Protein kinase-like (PK-like)"/>
    <property type="match status" value="1"/>
</dbReference>
<dbReference type="Gene3D" id="1.10.510.10">
    <property type="entry name" value="Transferase(Phosphotransferase) domain 1"/>
    <property type="match status" value="1"/>
</dbReference>
<feature type="compositionally biased region" description="Low complexity" evidence="8">
    <location>
        <begin position="570"/>
        <end position="579"/>
    </location>
</feature>
<feature type="region of interest" description="Disordered" evidence="8">
    <location>
        <begin position="449"/>
        <end position="591"/>
    </location>
</feature>
<feature type="compositionally biased region" description="Pro residues" evidence="8">
    <location>
        <begin position="493"/>
        <end position="523"/>
    </location>
</feature>
<dbReference type="InterPro" id="IPR008271">
    <property type="entry name" value="Ser/Thr_kinase_AS"/>
</dbReference>
<keyword evidence="3" id="KW-0808">Transferase</keyword>
<dbReference type="InterPro" id="IPR000719">
    <property type="entry name" value="Prot_kinase_dom"/>
</dbReference>
<evidence type="ECO:0000256" key="7">
    <source>
        <dbReference type="PROSITE-ProRule" id="PRU10141"/>
    </source>
</evidence>
<evidence type="ECO:0000313" key="10">
    <source>
        <dbReference type="EMBL" id="CAA9541213.1"/>
    </source>
</evidence>
<accession>A0A6J4U7R5</accession>
<feature type="compositionally biased region" description="Low complexity" evidence="8">
    <location>
        <begin position="524"/>
        <end position="544"/>
    </location>
</feature>
<feature type="compositionally biased region" description="Pro residues" evidence="8">
    <location>
        <begin position="406"/>
        <end position="420"/>
    </location>
</feature>
<feature type="region of interest" description="Disordered" evidence="8">
    <location>
        <begin position="327"/>
        <end position="349"/>
    </location>
</feature>
<dbReference type="PROSITE" id="PS50011">
    <property type="entry name" value="PROTEIN_KINASE_DOM"/>
    <property type="match status" value="1"/>
</dbReference>
<dbReference type="PROSITE" id="PS00107">
    <property type="entry name" value="PROTEIN_KINASE_ATP"/>
    <property type="match status" value="1"/>
</dbReference>
<dbReference type="PANTHER" id="PTHR43289:SF6">
    <property type="entry name" value="SERINE_THREONINE-PROTEIN KINASE NEKL-3"/>
    <property type="match status" value="1"/>
</dbReference>
<dbReference type="EMBL" id="CADCWL010000001">
    <property type="protein sequence ID" value="CAA9541213.1"/>
    <property type="molecule type" value="Genomic_DNA"/>
</dbReference>
<evidence type="ECO:0000256" key="5">
    <source>
        <dbReference type="ARBA" id="ARBA00022777"/>
    </source>
</evidence>
<evidence type="ECO:0000256" key="2">
    <source>
        <dbReference type="ARBA" id="ARBA00022527"/>
    </source>
</evidence>